<dbReference type="Gene3D" id="3.40.30.10">
    <property type="entry name" value="Glutaredoxin"/>
    <property type="match status" value="1"/>
</dbReference>
<dbReference type="SFLD" id="SFLDG00358">
    <property type="entry name" value="Main_(cytGST)"/>
    <property type="match status" value="1"/>
</dbReference>
<dbReference type="STRING" id="1423351.A0A074S1S2"/>
<dbReference type="SUPFAM" id="SSF47616">
    <property type="entry name" value="GST C-terminal domain-like"/>
    <property type="match status" value="1"/>
</dbReference>
<dbReference type="InterPro" id="IPR036249">
    <property type="entry name" value="Thioredoxin-like_sf"/>
</dbReference>
<dbReference type="InterPro" id="IPR040079">
    <property type="entry name" value="Glutathione_S-Trfase"/>
</dbReference>
<keyword evidence="6" id="KW-1185">Reference proteome</keyword>
<dbReference type="PROSITE" id="PS50404">
    <property type="entry name" value="GST_NTER"/>
    <property type="match status" value="1"/>
</dbReference>
<comment type="caution">
    <text evidence="5">The sequence shown here is derived from an EMBL/GenBank/DDBJ whole genome shotgun (WGS) entry which is preliminary data.</text>
</comment>
<name>A0A074S1S2_9AGAM</name>
<evidence type="ECO:0000256" key="2">
    <source>
        <dbReference type="RuleBase" id="RU003494"/>
    </source>
</evidence>
<keyword evidence="5" id="KW-0808">Transferase</keyword>
<dbReference type="InterPro" id="IPR010987">
    <property type="entry name" value="Glutathione-S-Trfase_C-like"/>
</dbReference>
<dbReference type="SFLD" id="SFLDG01151">
    <property type="entry name" value="Main.2:_Nu-like"/>
    <property type="match status" value="1"/>
</dbReference>
<evidence type="ECO:0000259" key="4">
    <source>
        <dbReference type="PROSITE" id="PS50405"/>
    </source>
</evidence>
<dbReference type="Proteomes" id="UP000027456">
    <property type="component" value="Unassembled WGS sequence"/>
</dbReference>
<dbReference type="EMBL" id="AZST01000070">
    <property type="protein sequence ID" value="KEP53189.1"/>
    <property type="molecule type" value="Genomic_DNA"/>
</dbReference>
<evidence type="ECO:0000256" key="1">
    <source>
        <dbReference type="ARBA" id="ARBA00007409"/>
    </source>
</evidence>
<evidence type="ECO:0000259" key="3">
    <source>
        <dbReference type="PROSITE" id="PS50404"/>
    </source>
</evidence>
<dbReference type="CDD" id="cd03048">
    <property type="entry name" value="GST_N_Ure2p_like"/>
    <property type="match status" value="1"/>
</dbReference>
<dbReference type="SUPFAM" id="SSF52833">
    <property type="entry name" value="Thioredoxin-like"/>
    <property type="match status" value="1"/>
</dbReference>
<dbReference type="InterPro" id="IPR004046">
    <property type="entry name" value="GST_C"/>
</dbReference>
<dbReference type="PROSITE" id="PS50405">
    <property type="entry name" value="GST_CTER"/>
    <property type="match status" value="1"/>
</dbReference>
<evidence type="ECO:0000313" key="5">
    <source>
        <dbReference type="EMBL" id="KEP53189.1"/>
    </source>
</evidence>
<dbReference type="PANTHER" id="PTHR44051:SF8">
    <property type="entry name" value="GLUTATHIONE S-TRANSFERASE GSTA"/>
    <property type="match status" value="1"/>
</dbReference>
<accession>A0A074S1S2</accession>
<organism evidence="5 6">
    <name type="scientific">Rhizoctonia solani 123E</name>
    <dbReference type="NCBI Taxonomy" id="1423351"/>
    <lineage>
        <taxon>Eukaryota</taxon>
        <taxon>Fungi</taxon>
        <taxon>Dikarya</taxon>
        <taxon>Basidiomycota</taxon>
        <taxon>Agaricomycotina</taxon>
        <taxon>Agaricomycetes</taxon>
        <taxon>Cantharellales</taxon>
        <taxon>Ceratobasidiaceae</taxon>
        <taxon>Rhizoctonia</taxon>
    </lineage>
</organism>
<dbReference type="InterPro" id="IPR036282">
    <property type="entry name" value="Glutathione-S-Trfase_C_sf"/>
</dbReference>
<sequence length="268" mass="30759">MARSLLSIQPLRQVTRKPFYTSSILLRTMASGAPAALQNEKGLHLLTMPTPNGRKIQTALEELKDVYQTPFSWTFIDISKNTQKEPWFLALNPNGRIPTLVDNSQSKPFPVMESGAILLYLDQFYDKNKVFGFADPLEHSQMLQWLFWMNAGLGPMQGQLNHFNKFAPEKIPYGIKRYHDETLRLLSVIDDHLSGKWTKEPEREYLAGNGKGKYSWADISTFTWVYIAEFSGIAKDELAPLKHLNAWLERITQRPAVQRALNDYTKPE</sequence>
<dbReference type="OrthoDB" id="422574at2759"/>
<dbReference type="Pfam" id="PF02798">
    <property type="entry name" value="GST_N"/>
    <property type="match status" value="1"/>
</dbReference>
<dbReference type="HOGENOM" id="CLU_011226_14_0_1"/>
<gene>
    <name evidence="5" type="ORF">V565_034240</name>
</gene>
<feature type="domain" description="GST C-terminal" evidence="4">
    <location>
        <begin position="135"/>
        <end position="268"/>
    </location>
</feature>
<comment type="similarity">
    <text evidence="1 2">Belongs to the GST superfamily.</text>
</comment>
<dbReference type="Gene3D" id="1.20.1050.10">
    <property type="match status" value="1"/>
</dbReference>
<evidence type="ECO:0000313" key="6">
    <source>
        <dbReference type="Proteomes" id="UP000027456"/>
    </source>
</evidence>
<protein>
    <submittedName>
        <fullName evidence="5">Glutathione S-transferase, carboxy-terminal domain protein</fullName>
    </submittedName>
</protein>
<dbReference type="GO" id="GO:0016740">
    <property type="term" value="F:transferase activity"/>
    <property type="evidence" value="ECO:0007669"/>
    <property type="project" value="UniProtKB-KW"/>
</dbReference>
<proteinExistence type="inferred from homology"/>
<dbReference type="PANTHER" id="PTHR44051">
    <property type="entry name" value="GLUTATHIONE S-TRANSFERASE-RELATED"/>
    <property type="match status" value="1"/>
</dbReference>
<reference evidence="5 6" key="1">
    <citation type="submission" date="2013-12" db="EMBL/GenBank/DDBJ databases">
        <authorList>
            <person name="Cubeta M."/>
            <person name="Pakala S."/>
            <person name="Fedorova N."/>
            <person name="Thomas E."/>
            <person name="Dean R."/>
            <person name="Jabaji S."/>
            <person name="Neate S."/>
            <person name="Toda T."/>
            <person name="Tavantzis S."/>
            <person name="Vilgalys R."/>
            <person name="Bharathan N."/>
            <person name="Pakala S."/>
            <person name="Losada L.S."/>
            <person name="Zafar N."/>
            <person name="Nierman W."/>
        </authorList>
    </citation>
    <scope>NUCLEOTIDE SEQUENCE [LARGE SCALE GENOMIC DNA]</scope>
    <source>
        <strain evidence="5 6">123E</strain>
    </source>
</reference>
<dbReference type="InterPro" id="IPR004045">
    <property type="entry name" value="Glutathione_S-Trfase_N"/>
</dbReference>
<dbReference type="SFLD" id="SFLDS00019">
    <property type="entry name" value="Glutathione_Transferase_(cytos"/>
    <property type="match status" value="1"/>
</dbReference>
<feature type="domain" description="GST N-terminal" evidence="3">
    <location>
        <begin position="40"/>
        <end position="129"/>
    </location>
</feature>
<dbReference type="Pfam" id="PF00043">
    <property type="entry name" value="GST_C"/>
    <property type="match status" value="1"/>
</dbReference>
<dbReference type="AlphaFoldDB" id="A0A074S1S2"/>